<organism evidence="1 2">
    <name type="scientific">Setaria italica</name>
    <name type="common">Foxtail millet</name>
    <name type="synonym">Panicum italicum</name>
    <dbReference type="NCBI Taxonomy" id="4555"/>
    <lineage>
        <taxon>Eukaryota</taxon>
        <taxon>Viridiplantae</taxon>
        <taxon>Streptophyta</taxon>
        <taxon>Embryophyta</taxon>
        <taxon>Tracheophyta</taxon>
        <taxon>Spermatophyta</taxon>
        <taxon>Magnoliopsida</taxon>
        <taxon>Liliopsida</taxon>
        <taxon>Poales</taxon>
        <taxon>Poaceae</taxon>
        <taxon>PACMAD clade</taxon>
        <taxon>Panicoideae</taxon>
        <taxon>Panicodae</taxon>
        <taxon>Paniceae</taxon>
        <taxon>Cenchrinae</taxon>
        <taxon>Setaria</taxon>
    </lineage>
</organism>
<reference evidence="2" key="1">
    <citation type="journal article" date="2012" name="Nat. Biotechnol.">
        <title>Reference genome sequence of the model plant Setaria.</title>
        <authorList>
            <person name="Bennetzen J.L."/>
            <person name="Schmutz J."/>
            <person name="Wang H."/>
            <person name="Percifield R."/>
            <person name="Hawkins J."/>
            <person name="Pontaroli A.C."/>
            <person name="Estep M."/>
            <person name="Feng L."/>
            <person name="Vaughn J.N."/>
            <person name="Grimwood J."/>
            <person name="Jenkins J."/>
            <person name="Barry K."/>
            <person name="Lindquist E."/>
            <person name="Hellsten U."/>
            <person name="Deshpande S."/>
            <person name="Wang X."/>
            <person name="Wu X."/>
            <person name="Mitros T."/>
            <person name="Triplett J."/>
            <person name="Yang X."/>
            <person name="Ye C.Y."/>
            <person name="Mauro-Herrera M."/>
            <person name="Wang L."/>
            <person name="Li P."/>
            <person name="Sharma M."/>
            <person name="Sharma R."/>
            <person name="Ronald P.C."/>
            <person name="Panaud O."/>
            <person name="Kellogg E.A."/>
            <person name="Brutnell T.P."/>
            <person name="Doust A.N."/>
            <person name="Tuskan G.A."/>
            <person name="Rokhsar D."/>
            <person name="Devos K.M."/>
        </authorList>
    </citation>
    <scope>NUCLEOTIDE SEQUENCE [LARGE SCALE GENOMIC DNA]</scope>
    <source>
        <strain evidence="2">cv. Yugu1</strain>
    </source>
</reference>
<name>K3Y2L8_SETIT</name>
<sequence>MALTLWRKVDHAPSYDDMLMELQYPKTPNLKYYWLLLGKEFADGLRFIHGDADTNAMCSVVGRIKNLVVYFDHDDSVISAP</sequence>
<protein>
    <submittedName>
        <fullName evidence="1">Uncharacterized protein</fullName>
    </submittedName>
</protein>
<evidence type="ECO:0000313" key="1">
    <source>
        <dbReference type="EnsemblPlants" id="KQL10208"/>
    </source>
</evidence>
<accession>K3Y2L8</accession>
<dbReference type="Proteomes" id="UP000004995">
    <property type="component" value="Unassembled WGS sequence"/>
</dbReference>
<dbReference type="Gramene" id="KQL10208">
    <property type="protein sequence ID" value="KQL10208"/>
    <property type="gene ID" value="SETIT_008443mg"/>
</dbReference>
<evidence type="ECO:0000313" key="2">
    <source>
        <dbReference type="Proteomes" id="UP000004995"/>
    </source>
</evidence>
<dbReference type="AlphaFoldDB" id="K3Y2L8"/>
<dbReference type="EnsemblPlants" id="KQL10208">
    <property type="protein sequence ID" value="KQL10208"/>
    <property type="gene ID" value="SETIT_008443mg"/>
</dbReference>
<reference evidence="1" key="2">
    <citation type="submission" date="2018-08" db="UniProtKB">
        <authorList>
            <consortium name="EnsemblPlants"/>
        </authorList>
    </citation>
    <scope>IDENTIFICATION</scope>
    <source>
        <strain evidence="1">Yugu1</strain>
    </source>
</reference>
<dbReference type="InParanoid" id="K3Y2L8"/>
<dbReference type="EMBL" id="AGNK02002337">
    <property type="status" value="NOT_ANNOTATED_CDS"/>
    <property type="molecule type" value="Genomic_DNA"/>
</dbReference>
<keyword evidence="2" id="KW-1185">Reference proteome</keyword>
<proteinExistence type="predicted"/>
<dbReference type="HOGENOM" id="CLU_2578406_0_0_1"/>